<dbReference type="GO" id="GO:0050660">
    <property type="term" value="F:flavin adenine dinucleotide binding"/>
    <property type="evidence" value="ECO:0007669"/>
    <property type="project" value="TreeGrafter"/>
</dbReference>
<keyword evidence="4" id="KW-0547">Nucleotide-binding</keyword>
<dbReference type="RefSeq" id="WP_145268024.1">
    <property type="nucleotide sequence ID" value="NZ_CP036426.1"/>
</dbReference>
<feature type="binding site" evidence="4">
    <location>
        <begin position="173"/>
        <end position="180"/>
    </location>
    <ligand>
        <name>NAD(+)</name>
        <dbReference type="ChEBI" id="CHEBI:57540"/>
    </ligand>
</feature>
<dbReference type="EC" id="1.16.1.1" evidence="9"/>
<evidence type="ECO:0000256" key="6">
    <source>
        <dbReference type="SAM" id="MobiDB-lite"/>
    </source>
</evidence>
<dbReference type="EMBL" id="CP036426">
    <property type="protein sequence ID" value="QDV33680.1"/>
    <property type="molecule type" value="Genomic_DNA"/>
</dbReference>
<dbReference type="GO" id="GO:0016152">
    <property type="term" value="F:mercury (II) reductase (NADP+) activity"/>
    <property type="evidence" value="ECO:0007669"/>
    <property type="project" value="UniProtKB-EC"/>
</dbReference>
<feature type="binding site" evidence="4">
    <location>
        <position position="265"/>
    </location>
    <ligand>
        <name>NAD(+)</name>
        <dbReference type="ChEBI" id="CHEBI:57540"/>
    </ligand>
</feature>
<evidence type="ECO:0000313" key="9">
    <source>
        <dbReference type="EMBL" id="QDV33680.1"/>
    </source>
</evidence>
<dbReference type="KEGG" id="tpla:ElP_15560"/>
<feature type="region of interest" description="Disordered" evidence="6">
    <location>
        <begin position="470"/>
        <end position="490"/>
    </location>
</feature>
<dbReference type="PANTHER" id="PTHR43014:SF2">
    <property type="entry name" value="MERCURIC REDUCTASE"/>
    <property type="match status" value="1"/>
</dbReference>
<evidence type="ECO:0000256" key="5">
    <source>
        <dbReference type="PIRSR" id="PIRSR000350-4"/>
    </source>
</evidence>
<feature type="binding site" evidence="4">
    <location>
        <position position="306"/>
    </location>
    <ligand>
        <name>FAD</name>
        <dbReference type="ChEBI" id="CHEBI:57692"/>
    </ligand>
</feature>
<dbReference type="Pfam" id="PF07992">
    <property type="entry name" value="Pyr_redox_2"/>
    <property type="match status" value="1"/>
</dbReference>
<dbReference type="SUPFAM" id="SSF55424">
    <property type="entry name" value="FAD/NAD-linked reductases, dimerisation (C-terminal) domain"/>
    <property type="match status" value="1"/>
</dbReference>
<dbReference type="Proteomes" id="UP000317835">
    <property type="component" value="Chromosome"/>
</dbReference>
<keyword evidence="9" id="KW-0560">Oxidoreductase</keyword>
<name>A0A518GYK4_9BACT</name>
<dbReference type="AlphaFoldDB" id="A0A518GYK4"/>
<evidence type="ECO:0000256" key="2">
    <source>
        <dbReference type="ARBA" id="ARBA00022630"/>
    </source>
</evidence>
<dbReference type="GO" id="GO:0003955">
    <property type="term" value="F:NAD(P)H dehydrogenase (quinone) activity"/>
    <property type="evidence" value="ECO:0007669"/>
    <property type="project" value="TreeGrafter"/>
</dbReference>
<keyword evidence="3 4" id="KW-0274">FAD</keyword>
<feature type="disulfide bond" description="Redox-active" evidence="5">
    <location>
        <begin position="39"/>
        <end position="44"/>
    </location>
</feature>
<dbReference type="InterPro" id="IPR036188">
    <property type="entry name" value="FAD/NAD-bd_sf"/>
</dbReference>
<reference evidence="9 10" key="1">
    <citation type="submission" date="2019-02" db="EMBL/GenBank/DDBJ databases">
        <title>Deep-cultivation of Planctomycetes and their phenomic and genomic characterization uncovers novel biology.</title>
        <authorList>
            <person name="Wiegand S."/>
            <person name="Jogler M."/>
            <person name="Boedeker C."/>
            <person name="Pinto D."/>
            <person name="Vollmers J."/>
            <person name="Rivas-Marin E."/>
            <person name="Kohn T."/>
            <person name="Peeters S.H."/>
            <person name="Heuer A."/>
            <person name="Rast P."/>
            <person name="Oberbeckmann S."/>
            <person name="Bunk B."/>
            <person name="Jeske O."/>
            <person name="Meyerdierks A."/>
            <person name="Storesund J.E."/>
            <person name="Kallscheuer N."/>
            <person name="Luecker S."/>
            <person name="Lage O.M."/>
            <person name="Pohl T."/>
            <person name="Merkel B.J."/>
            <person name="Hornburger P."/>
            <person name="Mueller R.-W."/>
            <person name="Bruemmer F."/>
            <person name="Labrenz M."/>
            <person name="Spormann A.M."/>
            <person name="Op den Camp H."/>
            <person name="Overmann J."/>
            <person name="Amann R."/>
            <person name="Jetten M.S.M."/>
            <person name="Mascher T."/>
            <person name="Medema M.H."/>
            <person name="Devos D.P."/>
            <person name="Kaster A.-K."/>
            <person name="Ovreas L."/>
            <person name="Rohde M."/>
            <person name="Galperin M.Y."/>
            <person name="Jogler C."/>
        </authorList>
    </citation>
    <scope>NUCLEOTIDE SEQUENCE [LARGE SCALE GENOMIC DNA]</scope>
    <source>
        <strain evidence="9 10">ElP</strain>
    </source>
</reference>
<dbReference type="InterPro" id="IPR023753">
    <property type="entry name" value="FAD/NAD-binding_dom"/>
</dbReference>
<feature type="domain" description="Pyridine nucleotide-disulphide oxidoreductase dimerisation" evidence="7">
    <location>
        <begin position="341"/>
        <end position="440"/>
    </location>
</feature>
<dbReference type="InterPro" id="IPR016156">
    <property type="entry name" value="FAD/NAD-linked_Rdtase_dimer_sf"/>
</dbReference>
<protein>
    <submittedName>
        <fullName evidence="9">Mercuric reductase</fullName>
        <ecNumber evidence="9">1.16.1.1</ecNumber>
    </submittedName>
</protein>
<dbReference type="InterPro" id="IPR001100">
    <property type="entry name" value="Pyr_nuc-diS_OxRdtase"/>
</dbReference>
<sequence>MYDLVVLGGGSGGLNVAGAAAAVGAKVALIEADRLGGECTFTACVPSKALLHAADLARRIRQADRYGLGVPPPEVDFAAVMDRVRGVVASFAGSDVEAMRARGVHVIFGRAAFEAYDTVLVDGSTRVNGRAFVIATGSRPSLPPIEGLEAAGPLTNETFWTLNARPESLAIIGAGAVGVELGQAMARLGVEVTLIESAPRILSGEDPEVGDRLRPELEAEGITIFTDAEIAKVEQRDGKKVVHFSDRSTGEAFEAGRDALLVAAGRRANLEGLNLGAIGIEADPAEGIPVDAYLQTYARNVYAIGDVIGHHQWTHAAEREAAVAFQNAVLRIPKKVDYSAMPHATFSDPEVAEVGRTHGFEPGERARIFRVEYEEVDRARIEGRTHGFAKVAVDRSGTILGATIMGDNAALVLQEFVVAMENGLTLKHLLNTVHPYPTHAGLARALATRFAATRLESGAARAALRLVYGYHPDRPDPSPSPASGDGAGGG</sequence>
<dbReference type="Gene3D" id="3.30.390.30">
    <property type="match status" value="1"/>
</dbReference>
<keyword evidence="10" id="KW-1185">Reference proteome</keyword>
<dbReference type="SUPFAM" id="SSF51905">
    <property type="entry name" value="FAD/NAD(P)-binding domain"/>
    <property type="match status" value="1"/>
</dbReference>
<evidence type="ECO:0000256" key="4">
    <source>
        <dbReference type="PIRSR" id="PIRSR000350-3"/>
    </source>
</evidence>
<dbReference type="PIRSF" id="PIRSF000350">
    <property type="entry name" value="Mercury_reductase_MerA"/>
    <property type="match status" value="1"/>
</dbReference>
<feature type="binding site" evidence="4">
    <location>
        <position position="196"/>
    </location>
    <ligand>
        <name>NAD(+)</name>
        <dbReference type="ChEBI" id="CHEBI:57540"/>
    </ligand>
</feature>
<keyword evidence="4" id="KW-0520">NAD</keyword>
<keyword evidence="2" id="KW-0285">Flavoprotein</keyword>
<dbReference type="InterPro" id="IPR004099">
    <property type="entry name" value="Pyr_nucl-diS_OxRdtase_dimer"/>
</dbReference>
<feature type="binding site" evidence="4">
    <location>
        <begin position="136"/>
        <end position="138"/>
    </location>
    <ligand>
        <name>FAD</name>
        <dbReference type="ChEBI" id="CHEBI:57692"/>
    </ligand>
</feature>
<dbReference type="Gene3D" id="3.50.50.60">
    <property type="entry name" value="FAD/NAD(P)-binding domain"/>
    <property type="match status" value="2"/>
</dbReference>
<gene>
    <name evidence="9" type="primary">merA_1</name>
    <name evidence="9" type="ORF">ElP_15560</name>
</gene>
<dbReference type="OrthoDB" id="230580at2"/>
<dbReference type="PANTHER" id="PTHR43014">
    <property type="entry name" value="MERCURIC REDUCTASE"/>
    <property type="match status" value="1"/>
</dbReference>
<evidence type="ECO:0000259" key="8">
    <source>
        <dbReference type="Pfam" id="PF07992"/>
    </source>
</evidence>
<evidence type="ECO:0000256" key="1">
    <source>
        <dbReference type="ARBA" id="ARBA00007532"/>
    </source>
</evidence>
<feature type="binding site" evidence="4">
    <location>
        <position position="48"/>
    </location>
    <ligand>
        <name>FAD</name>
        <dbReference type="ChEBI" id="CHEBI:57692"/>
    </ligand>
</feature>
<comment type="cofactor">
    <cofactor evidence="4">
        <name>FAD</name>
        <dbReference type="ChEBI" id="CHEBI:57692"/>
    </cofactor>
    <text evidence="4">Binds 1 FAD per subunit.</text>
</comment>
<accession>A0A518GYK4</accession>
<proteinExistence type="inferred from homology"/>
<evidence type="ECO:0000256" key="3">
    <source>
        <dbReference type="ARBA" id="ARBA00022827"/>
    </source>
</evidence>
<evidence type="ECO:0000313" key="10">
    <source>
        <dbReference type="Proteomes" id="UP000317835"/>
    </source>
</evidence>
<evidence type="ECO:0000259" key="7">
    <source>
        <dbReference type="Pfam" id="PF02852"/>
    </source>
</evidence>
<feature type="domain" description="FAD/NAD(P)-binding" evidence="8">
    <location>
        <begin position="2"/>
        <end position="321"/>
    </location>
</feature>
<dbReference type="PRINTS" id="PR00411">
    <property type="entry name" value="PNDRDTASEI"/>
</dbReference>
<dbReference type="Pfam" id="PF02852">
    <property type="entry name" value="Pyr_redox_dim"/>
    <property type="match status" value="1"/>
</dbReference>
<organism evidence="9 10">
    <name type="scientific">Tautonia plasticadhaerens</name>
    <dbReference type="NCBI Taxonomy" id="2527974"/>
    <lineage>
        <taxon>Bacteria</taxon>
        <taxon>Pseudomonadati</taxon>
        <taxon>Planctomycetota</taxon>
        <taxon>Planctomycetia</taxon>
        <taxon>Isosphaerales</taxon>
        <taxon>Isosphaeraceae</taxon>
        <taxon>Tautonia</taxon>
    </lineage>
</organism>
<dbReference type="PRINTS" id="PR00368">
    <property type="entry name" value="FADPNR"/>
</dbReference>
<comment type="similarity">
    <text evidence="1">Belongs to the class-I pyridine nucleotide-disulfide oxidoreductase family.</text>
</comment>